<dbReference type="Proteomes" id="UP000617634">
    <property type="component" value="Unassembled WGS sequence"/>
</dbReference>
<reference evidence="2" key="1">
    <citation type="submission" date="2020-11" db="EMBL/GenBank/DDBJ databases">
        <title>Novosphingobium aureum sp. nov., a marine bacterium isolated from sediment of a salt flat.</title>
        <authorList>
            <person name="Yoo Y."/>
            <person name="Kim J.-J."/>
        </authorList>
    </citation>
    <scope>NUCLEOTIDE SEQUENCE</scope>
    <source>
        <strain evidence="2">YJ-S2-02</strain>
    </source>
</reference>
<dbReference type="NCBIfam" id="TIGR04433">
    <property type="entry name" value="UrcA_uranyl"/>
    <property type="match status" value="1"/>
</dbReference>
<feature type="signal peptide" evidence="1">
    <location>
        <begin position="1"/>
        <end position="21"/>
    </location>
</feature>
<organism evidence="2 3">
    <name type="scientific">Novosphingobium aureum</name>
    <dbReference type="NCBI Taxonomy" id="2792964"/>
    <lineage>
        <taxon>Bacteria</taxon>
        <taxon>Pseudomonadati</taxon>
        <taxon>Pseudomonadota</taxon>
        <taxon>Alphaproteobacteria</taxon>
        <taxon>Sphingomonadales</taxon>
        <taxon>Sphingomonadaceae</taxon>
        <taxon>Novosphingobium</taxon>
    </lineage>
</organism>
<name>A0A931HAR1_9SPHN</name>
<dbReference type="AlphaFoldDB" id="A0A931HAR1"/>
<protein>
    <submittedName>
        <fullName evidence="2">UrcA family protein</fullName>
    </submittedName>
</protein>
<keyword evidence="1" id="KW-0732">Signal</keyword>
<dbReference type="EMBL" id="JADZGI010000001">
    <property type="protein sequence ID" value="MBH0112501.1"/>
    <property type="molecule type" value="Genomic_DNA"/>
</dbReference>
<keyword evidence="3" id="KW-1185">Reference proteome</keyword>
<evidence type="ECO:0000313" key="2">
    <source>
        <dbReference type="EMBL" id="MBH0112501.1"/>
    </source>
</evidence>
<dbReference type="InterPro" id="IPR030972">
    <property type="entry name" value="UrcA_uranyl"/>
</dbReference>
<sequence length="125" mass="13785">MKTLSIAAAAGIALLATPVIAEEVIVQKQYREDVPTREVRYDDLNILSSAGMDTFTNRIDRAVRYVCGAPDIRALNEMAHMQNCRVESTQRAYAARDEIVNMQMAARANGMTLASAEVPTLRVAR</sequence>
<feature type="chain" id="PRO_5038126179" evidence="1">
    <location>
        <begin position="22"/>
        <end position="125"/>
    </location>
</feature>
<gene>
    <name evidence="2" type="ORF">I5E68_05990</name>
</gene>
<accession>A0A931HAR1</accession>
<comment type="caution">
    <text evidence="2">The sequence shown here is derived from an EMBL/GenBank/DDBJ whole genome shotgun (WGS) entry which is preliminary data.</text>
</comment>
<proteinExistence type="predicted"/>
<evidence type="ECO:0000313" key="3">
    <source>
        <dbReference type="Proteomes" id="UP000617634"/>
    </source>
</evidence>
<evidence type="ECO:0000256" key="1">
    <source>
        <dbReference type="SAM" id="SignalP"/>
    </source>
</evidence>
<dbReference type="RefSeq" id="WP_197162041.1">
    <property type="nucleotide sequence ID" value="NZ_JADZGI010000001.1"/>
</dbReference>